<dbReference type="STRING" id="1076256.A0A2H3B2M4"/>
<dbReference type="AlphaFoldDB" id="A0A2H3B2M4"/>
<dbReference type="Proteomes" id="UP000218334">
    <property type="component" value="Unassembled WGS sequence"/>
</dbReference>
<name>A0A2H3B2M4_9AGAR</name>
<evidence type="ECO:0000313" key="1">
    <source>
        <dbReference type="EMBL" id="PBK63970.1"/>
    </source>
</evidence>
<gene>
    <name evidence="1" type="ORF">ARMSODRAFT_979579</name>
</gene>
<protein>
    <submittedName>
        <fullName evidence="1">Uncharacterized protein</fullName>
    </submittedName>
</protein>
<keyword evidence="2" id="KW-1185">Reference proteome</keyword>
<dbReference type="EMBL" id="KZ293455">
    <property type="protein sequence ID" value="PBK63970.1"/>
    <property type="molecule type" value="Genomic_DNA"/>
</dbReference>
<reference evidence="2" key="1">
    <citation type="journal article" date="2017" name="Nat. Ecol. Evol.">
        <title>Genome expansion and lineage-specific genetic innovations in the forest pathogenic fungi Armillaria.</title>
        <authorList>
            <person name="Sipos G."/>
            <person name="Prasanna A.N."/>
            <person name="Walter M.C."/>
            <person name="O'Connor E."/>
            <person name="Balint B."/>
            <person name="Krizsan K."/>
            <person name="Kiss B."/>
            <person name="Hess J."/>
            <person name="Varga T."/>
            <person name="Slot J."/>
            <person name="Riley R."/>
            <person name="Boka B."/>
            <person name="Rigling D."/>
            <person name="Barry K."/>
            <person name="Lee J."/>
            <person name="Mihaltcheva S."/>
            <person name="LaButti K."/>
            <person name="Lipzen A."/>
            <person name="Waldron R."/>
            <person name="Moloney N.M."/>
            <person name="Sperisen C."/>
            <person name="Kredics L."/>
            <person name="Vagvoelgyi C."/>
            <person name="Patrignani A."/>
            <person name="Fitzpatrick D."/>
            <person name="Nagy I."/>
            <person name="Doyle S."/>
            <person name="Anderson J.B."/>
            <person name="Grigoriev I.V."/>
            <person name="Gueldener U."/>
            <person name="Muensterkoetter M."/>
            <person name="Nagy L.G."/>
        </authorList>
    </citation>
    <scope>NUCLEOTIDE SEQUENCE [LARGE SCALE GENOMIC DNA]</scope>
    <source>
        <strain evidence="2">28-4</strain>
    </source>
</reference>
<accession>A0A2H3B2M4</accession>
<evidence type="ECO:0000313" key="2">
    <source>
        <dbReference type="Proteomes" id="UP000218334"/>
    </source>
</evidence>
<proteinExistence type="predicted"/>
<sequence>MVSSVINNIDEAATRYRKLHDDLMVLAGAIEGGKPGWDRQLRELSAMDVWPLEETLPGETKGRQAMSWIWHVHRHETDAKETAEALRIEWCKTRARAHRWHEEVILLEEEMKRVKVFFAWEGRTWLAHTHCIDLWVNVPTWLATGIVPVSKRGRPQKPKVSNVVGM</sequence>
<organism evidence="1 2">
    <name type="scientific">Armillaria solidipes</name>
    <dbReference type="NCBI Taxonomy" id="1076256"/>
    <lineage>
        <taxon>Eukaryota</taxon>
        <taxon>Fungi</taxon>
        <taxon>Dikarya</taxon>
        <taxon>Basidiomycota</taxon>
        <taxon>Agaricomycotina</taxon>
        <taxon>Agaricomycetes</taxon>
        <taxon>Agaricomycetidae</taxon>
        <taxon>Agaricales</taxon>
        <taxon>Marasmiineae</taxon>
        <taxon>Physalacriaceae</taxon>
        <taxon>Armillaria</taxon>
    </lineage>
</organism>